<organism evidence="2 3">
    <name type="scientific">Phytophthora nicotianae P1569</name>
    <dbReference type="NCBI Taxonomy" id="1317065"/>
    <lineage>
        <taxon>Eukaryota</taxon>
        <taxon>Sar</taxon>
        <taxon>Stramenopiles</taxon>
        <taxon>Oomycota</taxon>
        <taxon>Peronosporomycetes</taxon>
        <taxon>Peronosporales</taxon>
        <taxon>Peronosporaceae</taxon>
        <taxon>Phytophthora</taxon>
    </lineage>
</organism>
<name>V9EIZ0_PHYNI</name>
<evidence type="ECO:0000313" key="3">
    <source>
        <dbReference type="Proteomes" id="UP000018721"/>
    </source>
</evidence>
<feature type="region of interest" description="Disordered" evidence="1">
    <location>
        <begin position="1"/>
        <end position="42"/>
    </location>
</feature>
<accession>V9EIZ0</accession>
<reference evidence="2 3" key="1">
    <citation type="submission" date="2013-11" db="EMBL/GenBank/DDBJ databases">
        <title>The Genome Sequence of Phytophthora parasitica P1569.</title>
        <authorList>
            <consortium name="The Broad Institute Genomics Platform"/>
            <person name="Russ C."/>
            <person name="Tyler B."/>
            <person name="Panabieres F."/>
            <person name="Shan W."/>
            <person name="Tripathy S."/>
            <person name="Grunwald N."/>
            <person name="Machado M."/>
            <person name="Johnson C.S."/>
            <person name="Arredondo F."/>
            <person name="Hong C."/>
            <person name="Coffey M."/>
            <person name="Young S.K."/>
            <person name="Zeng Q."/>
            <person name="Gargeya S."/>
            <person name="Fitzgerald M."/>
            <person name="Abouelleil A."/>
            <person name="Alvarado L."/>
            <person name="Chapman S.B."/>
            <person name="Gainer-Dewar J."/>
            <person name="Goldberg J."/>
            <person name="Griggs A."/>
            <person name="Gujja S."/>
            <person name="Hansen M."/>
            <person name="Howarth C."/>
            <person name="Imamovic A."/>
            <person name="Ireland A."/>
            <person name="Larimer J."/>
            <person name="McCowan C."/>
            <person name="Murphy C."/>
            <person name="Pearson M."/>
            <person name="Poon T.W."/>
            <person name="Priest M."/>
            <person name="Roberts A."/>
            <person name="Saif S."/>
            <person name="Shea T."/>
            <person name="Sykes S."/>
            <person name="Wortman J."/>
            <person name="Nusbaum C."/>
            <person name="Birren B."/>
        </authorList>
    </citation>
    <scope>NUCLEOTIDE SEQUENCE [LARGE SCALE GENOMIC DNA]</scope>
    <source>
        <strain evidence="2 3">P1569</strain>
    </source>
</reference>
<gene>
    <name evidence="2" type="ORF">F443_15160</name>
</gene>
<dbReference type="EMBL" id="ANIZ01002646">
    <property type="protein sequence ID" value="ETI39205.1"/>
    <property type="molecule type" value="Genomic_DNA"/>
</dbReference>
<protein>
    <submittedName>
        <fullName evidence="2">Uncharacterized protein</fullName>
    </submittedName>
</protein>
<feature type="compositionally biased region" description="Polar residues" evidence="1">
    <location>
        <begin position="19"/>
        <end position="36"/>
    </location>
</feature>
<keyword evidence="3" id="KW-1185">Reference proteome</keyword>
<dbReference type="Proteomes" id="UP000018721">
    <property type="component" value="Unassembled WGS sequence"/>
</dbReference>
<evidence type="ECO:0000313" key="2">
    <source>
        <dbReference type="EMBL" id="ETI39205.1"/>
    </source>
</evidence>
<dbReference type="AlphaFoldDB" id="V9EIZ0"/>
<dbReference type="HOGENOM" id="CLU_2627314_0_0_1"/>
<comment type="caution">
    <text evidence="2">The sequence shown here is derived from an EMBL/GenBank/DDBJ whole genome shotgun (WGS) entry which is preliminary data.</text>
</comment>
<sequence>MASLLPAALGHKRARSESDSPAQSARVSKAARSTSGPFLAGALSQSDASRSSIEVLSAVAVGQKSERAGIVSSVRWPS</sequence>
<evidence type="ECO:0000256" key="1">
    <source>
        <dbReference type="SAM" id="MobiDB-lite"/>
    </source>
</evidence>
<proteinExistence type="predicted"/>